<dbReference type="PROSITE" id="PS51669">
    <property type="entry name" value="4FE4S_MOW_BIS_MGD"/>
    <property type="match status" value="1"/>
</dbReference>
<sequence length="722" mass="77843">MSVETKVTYCRICEPLCGLVATVEDGTVTQLRPDSEHPLSRGQACPKGIAFVDIQNDPDRVLHPLKRNEQGEFERVSWESALDDIVARLRALPRDSIGGYLGNPPAFSYSHATWFAAFMRALGTKHTYSAGSQDINSRFAASALLYGSVTQLPFPDLPRTDFLLMLGANPLVSHGSALNAPRIKDQLNGIAKRGGRVVVVDPRRTETARAYEHVPVRPDSDAWLLLSMLHVIFADGLADEAAIREQTVGVDAVRRAAAQHPPEETEARTGVPADVVRRLARDFATAPSATAYGRTGSCLGRHATVVGALIDVLAIVTGNLDRAGGTLFSRGVIPIEELAERAGLATYATDRSRLGGFVDVLGSYPAVLMADEITTPGKGQLRALFVSAGNPVLSVPNGPKLAEALPQLELMVSLDLYVNDTNRYADYILPATTWLEREDFPIAVASAAPTPFFQVAEPVVPPRGEARQEWAVYDEIATRIGVEPLGVGLLQKLAPLTTRLPVRANPRFLFELLLRIGPHGDRFGLRRGGINARKLRALPHGVVLDEYAATGLRKHAVRHRGHRVRLDPPALVEELARLGDRHDEDPDYPLRLIGLREQRSHNSWMHNSPSLMKGAGRKHQARINPADADAAGVLDGAIVRIRSRFGEIETLALVTDDVGPGTVAVPHGWGHVGGGWELANKSGGANSNRLASSELGDVERLGGMAHLNGIAVAIEAVAPAAL</sequence>
<evidence type="ECO:0000313" key="7">
    <source>
        <dbReference type="Proteomes" id="UP000283644"/>
    </source>
</evidence>
<dbReference type="GO" id="GO:0046872">
    <property type="term" value="F:metal ion binding"/>
    <property type="evidence" value="ECO:0007669"/>
    <property type="project" value="UniProtKB-KW"/>
</dbReference>
<dbReference type="GO" id="GO:0043546">
    <property type="term" value="F:molybdopterin cofactor binding"/>
    <property type="evidence" value="ECO:0007669"/>
    <property type="project" value="InterPro"/>
</dbReference>
<dbReference type="InterPro" id="IPR050612">
    <property type="entry name" value="Prok_Mopterin_Oxidored"/>
</dbReference>
<comment type="similarity">
    <text evidence="1">Belongs to the prokaryotic molybdopterin-containing oxidoreductase family.</text>
</comment>
<comment type="caution">
    <text evidence="6">The sequence shown here is derived from an EMBL/GenBank/DDBJ whole genome shotgun (WGS) entry which is preliminary data.</text>
</comment>
<accession>A0A417Y2V6</accession>
<dbReference type="Proteomes" id="UP000283644">
    <property type="component" value="Unassembled WGS sequence"/>
</dbReference>
<dbReference type="Gene3D" id="2.20.25.90">
    <property type="entry name" value="ADC-like domains"/>
    <property type="match status" value="1"/>
</dbReference>
<dbReference type="InterPro" id="IPR009010">
    <property type="entry name" value="Asp_de-COase-like_dom_sf"/>
</dbReference>
<dbReference type="PANTHER" id="PTHR43742:SF2">
    <property type="entry name" value="ASSIMILATORY NITRATE REDUCTASE CATALYTIC SUBUNIT"/>
    <property type="match status" value="1"/>
</dbReference>
<proteinExistence type="inferred from homology"/>
<dbReference type="Gene3D" id="2.40.40.20">
    <property type="match status" value="1"/>
</dbReference>
<dbReference type="SUPFAM" id="SSF50692">
    <property type="entry name" value="ADC-like"/>
    <property type="match status" value="1"/>
</dbReference>
<keyword evidence="2" id="KW-0479">Metal-binding</keyword>
<dbReference type="AlphaFoldDB" id="A0A417Y2V6"/>
<evidence type="ECO:0000256" key="3">
    <source>
        <dbReference type="ARBA" id="ARBA00023004"/>
    </source>
</evidence>
<evidence type="ECO:0000256" key="1">
    <source>
        <dbReference type="ARBA" id="ARBA00010312"/>
    </source>
</evidence>
<dbReference type="OrthoDB" id="7376058at2"/>
<gene>
    <name evidence="6" type="ORF">D0Z08_12095</name>
</gene>
<dbReference type="RefSeq" id="WP_118925562.1">
    <property type="nucleotide sequence ID" value="NZ_QXGH01000015.1"/>
</dbReference>
<dbReference type="Gene3D" id="3.40.50.740">
    <property type="match status" value="1"/>
</dbReference>
<dbReference type="Gene3D" id="3.40.228.10">
    <property type="entry name" value="Dimethylsulfoxide Reductase, domain 2"/>
    <property type="match status" value="1"/>
</dbReference>
<keyword evidence="7" id="KW-1185">Reference proteome</keyword>
<dbReference type="EMBL" id="QXGH01000015">
    <property type="protein sequence ID" value="RHW26999.1"/>
    <property type="molecule type" value="Genomic_DNA"/>
</dbReference>
<reference evidence="6 7" key="1">
    <citation type="submission" date="2018-09" db="EMBL/GenBank/DDBJ databases">
        <title>Genome sequencing of Nocardioides immobilis CCTCC AB 2017083 for comparison to Nocardioides silvaticus.</title>
        <authorList>
            <person name="Li C."/>
            <person name="Wang G."/>
        </authorList>
    </citation>
    <scope>NUCLEOTIDE SEQUENCE [LARGE SCALE GENOMIC DNA]</scope>
    <source>
        <strain evidence="6 7">CCTCC AB 2017083</strain>
    </source>
</reference>
<keyword evidence="4" id="KW-0411">Iron-sulfur</keyword>
<evidence type="ECO:0000256" key="2">
    <source>
        <dbReference type="ARBA" id="ARBA00022723"/>
    </source>
</evidence>
<dbReference type="SMART" id="SM00926">
    <property type="entry name" value="Molybdop_Fe4S4"/>
    <property type="match status" value="1"/>
</dbReference>
<dbReference type="Pfam" id="PF00384">
    <property type="entry name" value="Molybdopterin"/>
    <property type="match status" value="1"/>
</dbReference>
<dbReference type="SUPFAM" id="SSF53706">
    <property type="entry name" value="Formate dehydrogenase/DMSO reductase, domains 1-3"/>
    <property type="match status" value="1"/>
</dbReference>
<dbReference type="Pfam" id="PF04879">
    <property type="entry name" value="Molybdop_Fe4S4"/>
    <property type="match status" value="1"/>
</dbReference>
<dbReference type="InterPro" id="IPR006657">
    <property type="entry name" value="MoPterin_dinucl-bd_dom"/>
</dbReference>
<evidence type="ECO:0000259" key="5">
    <source>
        <dbReference type="PROSITE" id="PS51669"/>
    </source>
</evidence>
<dbReference type="InterPro" id="IPR006656">
    <property type="entry name" value="Mopterin_OxRdtase"/>
</dbReference>
<dbReference type="InterPro" id="IPR006963">
    <property type="entry name" value="Mopterin_OxRdtase_4Fe-4S_dom"/>
</dbReference>
<dbReference type="GO" id="GO:0016491">
    <property type="term" value="F:oxidoreductase activity"/>
    <property type="evidence" value="ECO:0007669"/>
    <property type="project" value="InterPro"/>
</dbReference>
<organism evidence="6 7">
    <name type="scientific">Nocardioides immobilis</name>
    <dbReference type="NCBI Taxonomy" id="2049295"/>
    <lineage>
        <taxon>Bacteria</taxon>
        <taxon>Bacillati</taxon>
        <taxon>Actinomycetota</taxon>
        <taxon>Actinomycetes</taxon>
        <taxon>Propionibacteriales</taxon>
        <taxon>Nocardioidaceae</taxon>
        <taxon>Nocardioides</taxon>
    </lineage>
</organism>
<evidence type="ECO:0000313" key="6">
    <source>
        <dbReference type="EMBL" id="RHW26999.1"/>
    </source>
</evidence>
<dbReference type="GO" id="GO:0051536">
    <property type="term" value="F:iron-sulfur cluster binding"/>
    <property type="evidence" value="ECO:0007669"/>
    <property type="project" value="UniProtKB-KW"/>
</dbReference>
<protein>
    <submittedName>
        <fullName evidence="6">Formate dehydrogenase</fullName>
    </submittedName>
</protein>
<dbReference type="PANTHER" id="PTHR43742">
    <property type="entry name" value="TRIMETHYLAMINE-N-OXIDE REDUCTASE"/>
    <property type="match status" value="1"/>
</dbReference>
<keyword evidence="3" id="KW-0408">Iron</keyword>
<evidence type="ECO:0000256" key="4">
    <source>
        <dbReference type="ARBA" id="ARBA00023014"/>
    </source>
</evidence>
<dbReference type="Pfam" id="PF01568">
    <property type="entry name" value="Molydop_binding"/>
    <property type="match status" value="1"/>
</dbReference>
<name>A0A417Y2V6_9ACTN</name>
<feature type="domain" description="4Fe-4S Mo/W bis-MGD-type" evidence="5">
    <location>
        <begin position="3"/>
        <end position="59"/>
    </location>
</feature>